<dbReference type="OMA" id="ELANHGH"/>
<dbReference type="FunFam" id="1.25.40.10:FF:000344">
    <property type="entry name" value="Pentatricopeptide repeat-containing protein"/>
    <property type="match status" value="1"/>
</dbReference>
<name>A0A834ZG16_TETSI</name>
<dbReference type="GO" id="GO:0046983">
    <property type="term" value="F:protein dimerization activity"/>
    <property type="evidence" value="ECO:0007669"/>
    <property type="project" value="InterPro"/>
</dbReference>
<evidence type="ECO:0000313" key="9">
    <source>
        <dbReference type="Proteomes" id="UP000655225"/>
    </source>
</evidence>
<dbReference type="InterPro" id="IPR036638">
    <property type="entry name" value="HLH_DNA-bd_sf"/>
</dbReference>
<comment type="caution">
    <text evidence="8">The sequence shown here is derived from an EMBL/GenBank/DDBJ whole genome shotgun (WGS) entry which is preliminary data.</text>
</comment>
<organism evidence="8 9">
    <name type="scientific">Tetracentron sinense</name>
    <name type="common">Spur-leaf</name>
    <dbReference type="NCBI Taxonomy" id="13715"/>
    <lineage>
        <taxon>Eukaryota</taxon>
        <taxon>Viridiplantae</taxon>
        <taxon>Streptophyta</taxon>
        <taxon>Embryophyta</taxon>
        <taxon>Tracheophyta</taxon>
        <taxon>Spermatophyta</taxon>
        <taxon>Magnoliopsida</taxon>
        <taxon>Trochodendrales</taxon>
        <taxon>Trochodendraceae</taxon>
        <taxon>Tetracentron</taxon>
    </lineage>
</organism>
<feature type="repeat" description="PPR" evidence="4">
    <location>
        <begin position="275"/>
        <end position="309"/>
    </location>
</feature>
<keyword evidence="5" id="KW-0175">Coiled coil</keyword>
<dbReference type="Pfam" id="PF20431">
    <property type="entry name" value="E_motif"/>
    <property type="match status" value="1"/>
</dbReference>
<dbReference type="Pfam" id="PF00010">
    <property type="entry name" value="HLH"/>
    <property type="match status" value="1"/>
</dbReference>
<feature type="compositionally biased region" description="Polar residues" evidence="6">
    <location>
        <begin position="1054"/>
        <end position="1065"/>
    </location>
</feature>
<dbReference type="PANTHER" id="PTHR47926">
    <property type="entry name" value="PENTATRICOPEPTIDE REPEAT-CONTAINING PROTEIN"/>
    <property type="match status" value="1"/>
</dbReference>
<dbReference type="InterPro" id="IPR002885">
    <property type="entry name" value="PPR_rpt"/>
</dbReference>
<dbReference type="Proteomes" id="UP000655225">
    <property type="component" value="Unassembled WGS sequence"/>
</dbReference>
<keyword evidence="3" id="KW-0804">Transcription</keyword>
<dbReference type="CDD" id="cd11452">
    <property type="entry name" value="bHLH_AtNAI1_like"/>
    <property type="match status" value="1"/>
</dbReference>
<keyword evidence="1" id="KW-0677">Repeat</keyword>
<dbReference type="InterPro" id="IPR046849">
    <property type="entry name" value="E2_motif"/>
</dbReference>
<feature type="coiled-coil region" evidence="5">
    <location>
        <begin position="825"/>
        <end position="852"/>
    </location>
</feature>
<dbReference type="GO" id="GO:0009451">
    <property type="term" value="P:RNA modification"/>
    <property type="evidence" value="ECO:0007669"/>
    <property type="project" value="InterPro"/>
</dbReference>
<dbReference type="Pfam" id="PF01535">
    <property type="entry name" value="PPR"/>
    <property type="match status" value="5"/>
</dbReference>
<evidence type="ECO:0000313" key="8">
    <source>
        <dbReference type="EMBL" id="KAF8404785.1"/>
    </source>
</evidence>
<dbReference type="PROSITE" id="PS50888">
    <property type="entry name" value="BHLH"/>
    <property type="match status" value="1"/>
</dbReference>
<dbReference type="FunFam" id="1.25.40.10:FF:000227">
    <property type="entry name" value="Pentatricopeptide repeat-containing protein At3g13880"/>
    <property type="match status" value="1"/>
</dbReference>
<evidence type="ECO:0000256" key="1">
    <source>
        <dbReference type="ARBA" id="ARBA00022737"/>
    </source>
</evidence>
<keyword evidence="2" id="KW-0805">Transcription regulation</keyword>
<dbReference type="GO" id="GO:0003723">
    <property type="term" value="F:RNA binding"/>
    <property type="evidence" value="ECO:0007669"/>
    <property type="project" value="InterPro"/>
</dbReference>
<dbReference type="InterPro" id="IPR011990">
    <property type="entry name" value="TPR-like_helical_dom_sf"/>
</dbReference>
<dbReference type="PROSITE" id="PS51375">
    <property type="entry name" value="PPR"/>
    <property type="match status" value="3"/>
</dbReference>
<feature type="repeat" description="PPR" evidence="4">
    <location>
        <begin position="376"/>
        <end position="411"/>
    </location>
</feature>
<dbReference type="NCBIfam" id="TIGR00756">
    <property type="entry name" value="PPR"/>
    <property type="match status" value="4"/>
</dbReference>
<sequence length="1076" mass="120293">MLIRLGRLGLSIEVEPLSHYYRQGYNFSCAARLSFEEIPERGALELFDPLPDRNSESSNCIVSGFANNGHDREDCNSFVSELANHGHAHEVLKSFVRMNGFGIKPTKFTLCTVLNSCAKELNWHMGLQIHARIIQIGYGENLFLSSALIDLYAKCEAVLDARRVFDSVKRHDHVSWTSIISGFSHNGRGREAFLLFKEMLGTEIRPNCFTYASLISACTGLEEEAFEQGTLLHTHVIELGFKTNSFVISSLIDCYAKCGRIDQAILLFDATTERDSVLINSMISGYSQNLLGEEALKLFAEMRSDKLSPTDYTFASILNACGSLTVLQQGRQVHSLVTKMGSEQNVFVVSSLIDMYSKCGGIDEARCVFDQTIEKNSVLWTSMITGYAQSGRGQDGLELFDLLVTEEGVIPDHLCFTAVLTACNHAGFLDRGIEYFDKMRKDYGLIPELDQYACMIHLYARNGHLRKAKELMKEMPFNPNAVIWSSFLASCRLYGEVELGREAANQLFKMKPHNAAPYVTMANLYAEAGIWGEVAGVRKLMKQVGVRKSAGWSWVEVDKRVHVFSVGDTSHPRSQEIYMELDKLNLEMKEAGYMPILKFLRVALLMEKETALMEITSPQWLSELVMEDTIFSPQYEMNSLDEFTTEQMAAVLGEEFEHIFYESNSSYPTLNPTSNTSMEASQTCIDERPTKQSKTNSLIPCITEHIATAEASPSSPIPFPFDILNSLTDPQQFNGNLGSNLEVLNLENMAFPLDVLKFQDPYLDKDHGSKAEKGTKRITMKTRSPSQSQDHIIAERQRREKLSQNFIALSAIIPGLKKIDKASVLGEATKYMKQLQERVKTLEEQTVKKTVESVVVLKKSQLLVDDSTSPFDENLEGCSDDQLPEIEARVSEKNILIRIHCEKGKGILVKTLAEIEKLHLMVVNSSLVLFGSSALDITIVAQLMEDFIFSLQCEMNSLDEFITEQMAAVFGEDFQHIFGYQSNSSYPTLNPTSNTSTTFSGLSTEASLTCLDERPTKQPKTDILIPCITKHIVTPEASPSSPIPFPFDTLNSLTDPQQFNGNLGSTMEPGDEALNL</sequence>
<dbReference type="PANTHER" id="PTHR47926:SF471">
    <property type="entry name" value="DYW DOMAIN-CONTAINING PROTEIN"/>
    <property type="match status" value="1"/>
</dbReference>
<dbReference type="InterPro" id="IPR011598">
    <property type="entry name" value="bHLH_dom"/>
</dbReference>
<dbReference type="Gene3D" id="1.25.40.10">
    <property type="entry name" value="Tetratricopeptide repeat domain"/>
    <property type="match status" value="4"/>
</dbReference>
<evidence type="ECO:0000256" key="3">
    <source>
        <dbReference type="ARBA" id="ARBA00023163"/>
    </source>
</evidence>
<evidence type="ECO:0000256" key="2">
    <source>
        <dbReference type="ARBA" id="ARBA00023015"/>
    </source>
</evidence>
<dbReference type="SMART" id="SM00353">
    <property type="entry name" value="HLH"/>
    <property type="match status" value="1"/>
</dbReference>
<evidence type="ECO:0000256" key="5">
    <source>
        <dbReference type="SAM" id="Coils"/>
    </source>
</evidence>
<evidence type="ECO:0000259" key="7">
    <source>
        <dbReference type="PROSITE" id="PS50888"/>
    </source>
</evidence>
<evidence type="ECO:0000256" key="6">
    <source>
        <dbReference type="SAM" id="MobiDB-lite"/>
    </source>
</evidence>
<dbReference type="InterPro" id="IPR046960">
    <property type="entry name" value="PPR_At4g14850-like_plant"/>
</dbReference>
<dbReference type="EMBL" id="JABCRI010000006">
    <property type="protein sequence ID" value="KAF8404785.1"/>
    <property type="molecule type" value="Genomic_DNA"/>
</dbReference>
<dbReference type="OrthoDB" id="1859199at2759"/>
<feature type="region of interest" description="Disordered" evidence="6">
    <location>
        <begin position="1054"/>
        <end position="1076"/>
    </location>
</feature>
<accession>A0A834ZG16</accession>
<gene>
    <name evidence="8" type="ORF">HHK36_009674</name>
</gene>
<dbReference type="Gene3D" id="4.10.280.10">
    <property type="entry name" value="Helix-loop-helix DNA-binding domain"/>
    <property type="match status" value="1"/>
</dbReference>
<dbReference type="Pfam" id="PF20430">
    <property type="entry name" value="Eplus_motif"/>
    <property type="match status" value="1"/>
</dbReference>
<feature type="repeat" description="PPR" evidence="4">
    <location>
        <begin position="172"/>
        <end position="206"/>
    </location>
</feature>
<dbReference type="Pfam" id="PF13041">
    <property type="entry name" value="PPR_2"/>
    <property type="match status" value="2"/>
</dbReference>
<proteinExistence type="predicted"/>
<dbReference type="AlphaFoldDB" id="A0A834ZG16"/>
<keyword evidence="9" id="KW-1185">Reference proteome</keyword>
<dbReference type="InterPro" id="IPR046848">
    <property type="entry name" value="E_motif"/>
</dbReference>
<feature type="domain" description="BHLH" evidence="7">
    <location>
        <begin position="786"/>
        <end position="835"/>
    </location>
</feature>
<dbReference type="FunFam" id="1.25.40.10:FF:000031">
    <property type="entry name" value="Pentatricopeptide repeat-containing protein mitochondrial"/>
    <property type="match status" value="1"/>
</dbReference>
<dbReference type="SUPFAM" id="SSF47459">
    <property type="entry name" value="HLH, helix-loop-helix DNA-binding domain"/>
    <property type="match status" value="1"/>
</dbReference>
<reference evidence="8 9" key="1">
    <citation type="submission" date="2020-04" db="EMBL/GenBank/DDBJ databases">
        <title>Plant Genome Project.</title>
        <authorList>
            <person name="Zhang R.-G."/>
        </authorList>
    </citation>
    <scope>NUCLEOTIDE SEQUENCE [LARGE SCALE GENOMIC DNA]</scope>
    <source>
        <strain evidence="8">YNK0</strain>
        <tissue evidence="8">Leaf</tissue>
    </source>
</reference>
<evidence type="ECO:0000256" key="4">
    <source>
        <dbReference type="PROSITE-ProRule" id="PRU00708"/>
    </source>
</evidence>
<dbReference type="FunFam" id="1.25.40.10:FF:000366">
    <property type="entry name" value="Pentatricopeptide (PPR) repeat-containing protein"/>
    <property type="match status" value="1"/>
</dbReference>
<protein>
    <recommendedName>
        <fullName evidence="7">BHLH domain-containing protein</fullName>
    </recommendedName>
</protein>